<dbReference type="OrthoDB" id="3477286at2759"/>
<evidence type="ECO:0000313" key="2">
    <source>
        <dbReference type="EMBL" id="PMD47155.1"/>
    </source>
</evidence>
<protein>
    <recommendedName>
        <fullName evidence="1">Heterokaryon incompatibility domain-containing protein</fullName>
    </recommendedName>
</protein>
<keyword evidence="3" id="KW-1185">Reference proteome</keyword>
<dbReference type="AlphaFoldDB" id="A0A2J6S8R6"/>
<sequence>LPYIALSYCWGNPQPSHKIELDGMEYEVGSNLFEYLKQRRETSDSVMFWIDALCIDQSRDKESMAERGAQVPRMTSIYMNAHAIEIWLGPEEKGSAMAMDELNLLAKTLRDKTAKHADAIAKLWMRPWWGRLWVVQE</sequence>
<dbReference type="InterPro" id="IPR010730">
    <property type="entry name" value="HET"/>
</dbReference>
<dbReference type="STRING" id="1149755.A0A2J6S8R6"/>
<accession>A0A2J6S8R6</accession>
<dbReference type="Proteomes" id="UP000235786">
    <property type="component" value="Unassembled WGS sequence"/>
</dbReference>
<evidence type="ECO:0000259" key="1">
    <source>
        <dbReference type="Pfam" id="PF06985"/>
    </source>
</evidence>
<dbReference type="InterPro" id="IPR052895">
    <property type="entry name" value="HetReg/Transcr_Mod"/>
</dbReference>
<name>A0A2J6S8R6_HYAVF</name>
<proteinExistence type="predicted"/>
<dbReference type="PANTHER" id="PTHR24148:SF73">
    <property type="entry name" value="HET DOMAIN PROTEIN (AFU_ORTHOLOGUE AFUA_8G01020)"/>
    <property type="match status" value="1"/>
</dbReference>
<dbReference type="Pfam" id="PF06985">
    <property type="entry name" value="HET"/>
    <property type="match status" value="1"/>
</dbReference>
<feature type="non-terminal residue" evidence="2">
    <location>
        <position position="137"/>
    </location>
</feature>
<dbReference type="PANTHER" id="PTHR24148">
    <property type="entry name" value="ANKYRIN REPEAT DOMAIN-CONTAINING PROTEIN 39 HOMOLOG-RELATED"/>
    <property type="match status" value="1"/>
</dbReference>
<organism evidence="2 3">
    <name type="scientific">Hyaloscypha variabilis (strain UAMH 11265 / GT02V1 / F)</name>
    <name type="common">Meliniomyces variabilis</name>
    <dbReference type="NCBI Taxonomy" id="1149755"/>
    <lineage>
        <taxon>Eukaryota</taxon>
        <taxon>Fungi</taxon>
        <taxon>Dikarya</taxon>
        <taxon>Ascomycota</taxon>
        <taxon>Pezizomycotina</taxon>
        <taxon>Leotiomycetes</taxon>
        <taxon>Helotiales</taxon>
        <taxon>Hyaloscyphaceae</taxon>
        <taxon>Hyaloscypha</taxon>
        <taxon>Hyaloscypha variabilis</taxon>
    </lineage>
</organism>
<dbReference type="EMBL" id="KZ613938">
    <property type="protein sequence ID" value="PMD47155.1"/>
    <property type="molecule type" value="Genomic_DNA"/>
</dbReference>
<evidence type="ECO:0000313" key="3">
    <source>
        <dbReference type="Proteomes" id="UP000235786"/>
    </source>
</evidence>
<feature type="non-terminal residue" evidence="2">
    <location>
        <position position="1"/>
    </location>
</feature>
<reference evidence="2 3" key="1">
    <citation type="submission" date="2016-04" db="EMBL/GenBank/DDBJ databases">
        <title>A degradative enzymes factory behind the ericoid mycorrhizal symbiosis.</title>
        <authorList>
            <consortium name="DOE Joint Genome Institute"/>
            <person name="Martino E."/>
            <person name="Morin E."/>
            <person name="Grelet G."/>
            <person name="Kuo A."/>
            <person name="Kohler A."/>
            <person name="Daghino S."/>
            <person name="Barry K."/>
            <person name="Choi C."/>
            <person name="Cichocki N."/>
            <person name="Clum A."/>
            <person name="Copeland A."/>
            <person name="Hainaut M."/>
            <person name="Haridas S."/>
            <person name="Labutti K."/>
            <person name="Lindquist E."/>
            <person name="Lipzen A."/>
            <person name="Khouja H.-R."/>
            <person name="Murat C."/>
            <person name="Ohm R."/>
            <person name="Olson A."/>
            <person name="Spatafora J."/>
            <person name="Veneault-Fourrey C."/>
            <person name="Henrissat B."/>
            <person name="Grigoriev I."/>
            <person name="Martin F."/>
            <person name="Perotto S."/>
        </authorList>
    </citation>
    <scope>NUCLEOTIDE SEQUENCE [LARGE SCALE GENOMIC DNA]</scope>
    <source>
        <strain evidence="2 3">F</strain>
    </source>
</reference>
<feature type="domain" description="Heterokaryon incompatibility" evidence="1">
    <location>
        <begin position="3"/>
        <end position="137"/>
    </location>
</feature>
<gene>
    <name evidence="2" type="ORF">L207DRAFT_379913</name>
</gene>